<dbReference type="Proteomes" id="UP000828048">
    <property type="component" value="Chromosome 11"/>
</dbReference>
<reference evidence="1 2" key="1">
    <citation type="journal article" date="2021" name="Hortic Res">
        <title>High-quality reference genome and annotation aids understanding of berry development for evergreen blueberry (Vaccinium darrowii).</title>
        <authorList>
            <person name="Yu J."/>
            <person name="Hulse-Kemp A.M."/>
            <person name="Babiker E."/>
            <person name="Staton M."/>
        </authorList>
    </citation>
    <scope>NUCLEOTIDE SEQUENCE [LARGE SCALE GENOMIC DNA]</scope>
    <source>
        <strain evidence="2">cv. NJ 8807/NJ 8810</strain>
        <tissue evidence="1">Young leaf</tissue>
    </source>
</reference>
<protein>
    <submittedName>
        <fullName evidence="1">Uncharacterized protein</fullName>
    </submittedName>
</protein>
<accession>A0ACB7YLZ9</accession>
<gene>
    <name evidence="1" type="ORF">Vadar_007342</name>
</gene>
<sequence length="141" mass="16262">MRKDLCICFGRRISTEALKSESESESEGKSVKLIDREQEVDMDDALAQELAFYTQALEGTRPSDCYADMVKNGAHIIKNKHKGVLLVEKRKIEEAEERRKAGSLRKWLKRFRLGSSKRGQNRKAGDRICQEMEEVEAKEWV</sequence>
<proteinExistence type="predicted"/>
<organism evidence="1 2">
    <name type="scientific">Vaccinium darrowii</name>
    <dbReference type="NCBI Taxonomy" id="229202"/>
    <lineage>
        <taxon>Eukaryota</taxon>
        <taxon>Viridiplantae</taxon>
        <taxon>Streptophyta</taxon>
        <taxon>Embryophyta</taxon>
        <taxon>Tracheophyta</taxon>
        <taxon>Spermatophyta</taxon>
        <taxon>Magnoliopsida</taxon>
        <taxon>eudicotyledons</taxon>
        <taxon>Gunneridae</taxon>
        <taxon>Pentapetalae</taxon>
        <taxon>asterids</taxon>
        <taxon>Ericales</taxon>
        <taxon>Ericaceae</taxon>
        <taxon>Vaccinioideae</taxon>
        <taxon>Vaccinieae</taxon>
        <taxon>Vaccinium</taxon>
    </lineage>
</organism>
<name>A0ACB7YLZ9_9ERIC</name>
<evidence type="ECO:0000313" key="1">
    <source>
        <dbReference type="EMBL" id="KAH7853854.1"/>
    </source>
</evidence>
<evidence type="ECO:0000313" key="2">
    <source>
        <dbReference type="Proteomes" id="UP000828048"/>
    </source>
</evidence>
<comment type="caution">
    <text evidence="1">The sequence shown here is derived from an EMBL/GenBank/DDBJ whole genome shotgun (WGS) entry which is preliminary data.</text>
</comment>
<keyword evidence="2" id="KW-1185">Reference proteome</keyword>
<dbReference type="EMBL" id="CM037161">
    <property type="protein sequence ID" value="KAH7853854.1"/>
    <property type="molecule type" value="Genomic_DNA"/>
</dbReference>